<evidence type="ECO:0000256" key="4">
    <source>
        <dbReference type="ARBA" id="ARBA00022723"/>
    </source>
</evidence>
<organism evidence="13 14">
    <name type="scientific">Dietzia natronolimnaea</name>
    <dbReference type="NCBI Taxonomy" id="161920"/>
    <lineage>
        <taxon>Bacteria</taxon>
        <taxon>Bacillati</taxon>
        <taxon>Actinomycetota</taxon>
        <taxon>Actinomycetes</taxon>
        <taxon>Mycobacteriales</taxon>
        <taxon>Dietziaceae</taxon>
        <taxon>Dietzia</taxon>
    </lineage>
</organism>
<dbReference type="GO" id="GO:0003677">
    <property type="term" value="F:DNA binding"/>
    <property type="evidence" value="ECO:0007669"/>
    <property type="project" value="UniProtKB-UniRule"/>
</dbReference>
<evidence type="ECO:0000256" key="5">
    <source>
        <dbReference type="ARBA" id="ARBA00023004"/>
    </source>
</evidence>
<dbReference type="EMBL" id="NTGA01000022">
    <property type="protein sequence ID" value="PAY22580.1"/>
    <property type="molecule type" value="Genomic_DNA"/>
</dbReference>
<evidence type="ECO:0000256" key="11">
    <source>
        <dbReference type="HAMAP-Rule" id="MF_01479"/>
    </source>
</evidence>
<dbReference type="InterPro" id="IPR034768">
    <property type="entry name" value="4FE4S_WBL"/>
</dbReference>
<proteinExistence type="inferred from homology"/>
<keyword evidence="4 11" id="KW-0479">Metal-binding</keyword>
<feature type="binding site" evidence="11">
    <location>
        <position position="60"/>
    </location>
    <ligand>
        <name>[4Fe-4S] cluster</name>
        <dbReference type="ChEBI" id="CHEBI:49883"/>
    </ligand>
</feature>
<evidence type="ECO:0000256" key="3">
    <source>
        <dbReference type="ARBA" id="ARBA00022485"/>
    </source>
</evidence>
<dbReference type="Pfam" id="PF02467">
    <property type="entry name" value="Whib"/>
    <property type="match status" value="1"/>
</dbReference>
<comment type="subcellular location">
    <subcellularLocation>
        <location evidence="1 11">Cytoplasm</location>
    </subcellularLocation>
</comment>
<keyword evidence="6 11" id="KW-0411">Iron-sulfur</keyword>
<evidence type="ECO:0000256" key="10">
    <source>
        <dbReference type="ARBA" id="ARBA00023163"/>
    </source>
</evidence>
<gene>
    <name evidence="11" type="primary">whiB</name>
    <name evidence="13" type="ORF">CEY15_12785</name>
</gene>
<accession>A0A2A2WN16</accession>
<name>A0A2A2WN16_9ACTN</name>
<keyword evidence="9 11" id="KW-1015">Disulfide bond</keyword>
<dbReference type="GO" id="GO:0045454">
    <property type="term" value="P:cell redox homeostasis"/>
    <property type="evidence" value="ECO:0007669"/>
    <property type="project" value="TreeGrafter"/>
</dbReference>
<dbReference type="GO" id="GO:0051539">
    <property type="term" value="F:4 iron, 4 sulfur cluster binding"/>
    <property type="evidence" value="ECO:0007669"/>
    <property type="project" value="UniProtKB-UniRule"/>
</dbReference>
<keyword evidence="7 11" id="KW-0805">Transcription regulation</keyword>
<dbReference type="GO" id="GO:0035731">
    <property type="term" value="F:dinitrosyl-iron complex binding"/>
    <property type="evidence" value="ECO:0007669"/>
    <property type="project" value="UniProtKB-UniRule"/>
</dbReference>
<comment type="similarity">
    <text evidence="2 11">Belongs to the WhiB family.</text>
</comment>
<dbReference type="GO" id="GO:0047134">
    <property type="term" value="F:protein-disulfide reductase [NAD(P)H] activity"/>
    <property type="evidence" value="ECO:0007669"/>
    <property type="project" value="TreeGrafter"/>
</dbReference>
<keyword evidence="3 11" id="KW-0004">4Fe-4S</keyword>
<dbReference type="OrthoDB" id="4954884at2"/>
<comment type="function">
    <text evidence="11">Acts as a transcriptional regulator. Probably redox-responsive. The apo- but not holo-form probably binds DNA.</text>
</comment>
<dbReference type="GO" id="GO:0046872">
    <property type="term" value="F:metal ion binding"/>
    <property type="evidence" value="ECO:0007669"/>
    <property type="project" value="UniProtKB-KW"/>
</dbReference>
<evidence type="ECO:0000313" key="14">
    <source>
        <dbReference type="Proteomes" id="UP000218810"/>
    </source>
</evidence>
<feature type="binding site" evidence="11">
    <location>
        <position position="51"/>
    </location>
    <ligand>
        <name>[4Fe-4S] cluster</name>
        <dbReference type="ChEBI" id="CHEBI:49883"/>
    </ligand>
</feature>
<keyword evidence="10 11" id="KW-0804">Transcription</keyword>
<evidence type="ECO:0000313" key="13">
    <source>
        <dbReference type="EMBL" id="PAY22580.1"/>
    </source>
</evidence>
<sequence>MPRYRNLEPTAEFWSWRDDAACIDLEDLFYSADDESKGERRRKEEKAKAVCQGCPVFDPCRQFAMESKELYGVWGGTTESERHAMAGRHRTG</sequence>
<dbReference type="HAMAP" id="MF_01479">
    <property type="entry name" value="WhiB"/>
    <property type="match status" value="1"/>
</dbReference>
<dbReference type="GO" id="GO:0005737">
    <property type="term" value="C:cytoplasm"/>
    <property type="evidence" value="ECO:0007669"/>
    <property type="project" value="UniProtKB-SubCell"/>
</dbReference>
<keyword evidence="8 11" id="KW-0238">DNA-binding</keyword>
<comment type="PTM">
    <text evidence="11">The Fe-S cluster can be nitrosylated by nitric oxide (NO).</text>
</comment>
<evidence type="ECO:0000256" key="2">
    <source>
        <dbReference type="ARBA" id="ARBA00006597"/>
    </source>
</evidence>
<keyword evidence="5 11" id="KW-0408">Iron</keyword>
<dbReference type="RefSeq" id="WP_095718774.1">
    <property type="nucleotide sequence ID" value="NZ_NTGA01000022.1"/>
</dbReference>
<evidence type="ECO:0000256" key="6">
    <source>
        <dbReference type="ARBA" id="ARBA00023014"/>
    </source>
</evidence>
<keyword evidence="11" id="KW-0963">Cytoplasm</keyword>
<feature type="binding site" evidence="11">
    <location>
        <position position="54"/>
    </location>
    <ligand>
        <name>[4Fe-4S] cluster</name>
        <dbReference type="ChEBI" id="CHEBI:49883"/>
    </ligand>
</feature>
<comment type="caution">
    <text evidence="13">The sequence shown here is derived from an EMBL/GenBank/DDBJ whole genome shotgun (WGS) entry which is preliminary data.</text>
</comment>
<feature type="domain" description="4Fe-4S Wbl-type" evidence="12">
    <location>
        <begin position="21"/>
        <end position="84"/>
    </location>
</feature>
<evidence type="ECO:0000259" key="12">
    <source>
        <dbReference type="PROSITE" id="PS51674"/>
    </source>
</evidence>
<evidence type="ECO:0000256" key="7">
    <source>
        <dbReference type="ARBA" id="ARBA00023015"/>
    </source>
</evidence>
<reference evidence="14" key="1">
    <citation type="submission" date="2017-09" db="EMBL/GenBank/DDBJ databases">
        <authorList>
            <person name="Zhang Y."/>
            <person name="Huang X."/>
            <person name="Liu J."/>
            <person name="Lu L."/>
            <person name="Peng K."/>
        </authorList>
    </citation>
    <scope>NUCLEOTIDE SEQUENCE [LARGE SCALE GENOMIC DNA]</scope>
    <source>
        <strain evidence="14">S-XJ-1</strain>
    </source>
</reference>
<dbReference type="GO" id="GO:0045892">
    <property type="term" value="P:negative regulation of DNA-templated transcription"/>
    <property type="evidence" value="ECO:0007669"/>
    <property type="project" value="TreeGrafter"/>
</dbReference>
<feature type="binding site" evidence="11">
    <location>
        <position position="22"/>
    </location>
    <ligand>
        <name>[4Fe-4S] cluster</name>
        <dbReference type="ChEBI" id="CHEBI:49883"/>
    </ligand>
</feature>
<evidence type="ECO:0000256" key="1">
    <source>
        <dbReference type="ARBA" id="ARBA00004496"/>
    </source>
</evidence>
<dbReference type="AlphaFoldDB" id="A0A2A2WN16"/>
<protein>
    <recommendedName>
        <fullName evidence="11">Transcriptional regulator WhiB</fullName>
    </recommendedName>
</protein>
<keyword evidence="14" id="KW-1185">Reference proteome</keyword>
<dbReference type="Proteomes" id="UP000218810">
    <property type="component" value="Unassembled WGS sequence"/>
</dbReference>
<dbReference type="PROSITE" id="PS51674">
    <property type="entry name" value="4FE4S_WBL"/>
    <property type="match status" value="1"/>
</dbReference>
<evidence type="ECO:0000256" key="8">
    <source>
        <dbReference type="ARBA" id="ARBA00023125"/>
    </source>
</evidence>
<evidence type="ECO:0000256" key="9">
    <source>
        <dbReference type="ARBA" id="ARBA00023157"/>
    </source>
</evidence>
<dbReference type="PANTHER" id="PTHR38839">
    <property type="entry name" value="TRANSCRIPTIONAL REGULATOR WHID-RELATED"/>
    <property type="match status" value="1"/>
</dbReference>
<dbReference type="InterPro" id="IPR003482">
    <property type="entry name" value="Whib"/>
</dbReference>
<comment type="PTM">
    <text evidence="11">Upon Fe-S cluster removal intramolecular disulfide bonds are formed.</text>
</comment>
<comment type="cofactor">
    <cofactor evidence="11">
        <name>[4Fe-4S] cluster</name>
        <dbReference type="ChEBI" id="CHEBI:49883"/>
    </cofactor>
    <text evidence="11">Binds 1 [4Fe-4S] cluster per subunit. Following nitrosylation of the [4Fe-4S] cluster binds 1 [4Fe-8(NO)] cluster per subunit.</text>
</comment>